<dbReference type="PANTHER" id="PTHR21294:SF8">
    <property type="entry name" value="ELECTRON TRANSFER FLAVOPROTEIN SUBUNIT BETA"/>
    <property type="match status" value="1"/>
</dbReference>
<evidence type="ECO:0000256" key="5">
    <source>
        <dbReference type="ARBA" id="ARBA00022448"/>
    </source>
</evidence>
<dbReference type="OrthoDB" id="9804960at2"/>
<evidence type="ECO:0000256" key="1">
    <source>
        <dbReference type="ARBA" id="ARBA00001974"/>
    </source>
</evidence>
<evidence type="ECO:0000256" key="4">
    <source>
        <dbReference type="ARBA" id="ARBA00016797"/>
    </source>
</evidence>
<dbReference type="Pfam" id="PF01012">
    <property type="entry name" value="ETF"/>
    <property type="match status" value="1"/>
</dbReference>
<evidence type="ECO:0000259" key="8">
    <source>
        <dbReference type="SMART" id="SM00893"/>
    </source>
</evidence>
<reference evidence="9 10" key="2">
    <citation type="journal article" date="2016" name="J. Biotechnol.">
        <title>Complete genome sequence of Arthrobacter alpinus ERGS4:06, a yellow pigmented bacterium tolerant to cold and radiations isolated from Sikkim Himalaya.</title>
        <authorList>
            <person name="Kumar R."/>
            <person name="Singh D."/>
            <person name="Swarnkar M.K."/>
            <person name="Singh A.K."/>
            <person name="Kumar S."/>
        </authorList>
    </citation>
    <scope>NUCLEOTIDE SEQUENCE [LARGE SCALE GENOMIC DNA]</scope>
    <source>
        <strain evidence="9 10">ERGS4:06</strain>
    </source>
</reference>
<sequence>MKIVVLIKQVPDTAEERTLAPDTGWLDREAADNVVDEINERALEVALRVKDADKSTEVVVLAMGPDEATKAIRKALSMGADSGIHVLDGGLAGSDAARTAAVLAAALRGTNADVILAGNESTDGRGGVVPAMIAEHLGLPLVGGLSALELGNGNVSGERSGDSGSLQVTAQLPAVVTVTERTAEARFPNFKGILTAKRKPVATLTLADLDVAATPAHAVVLSHSERPAREAGRKIEDDGTAGTQLADYLIENRLV</sequence>
<dbReference type="Proteomes" id="UP000059574">
    <property type="component" value="Chromosome"/>
</dbReference>
<dbReference type="PANTHER" id="PTHR21294">
    <property type="entry name" value="ELECTRON TRANSFER FLAVOPROTEIN BETA-SUBUNIT"/>
    <property type="match status" value="1"/>
</dbReference>
<comment type="subunit">
    <text evidence="3">Heterodimer of an alpha and a beta subunit.</text>
</comment>
<accession>A0A0S2LXN8</accession>
<comment type="cofactor">
    <cofactor evidence="1">
        <name>FAD</name>
        <dbReference type="ChEBI" id="CHEBI:57692"/>
    </cofactor>
</comment>
<gene>
    <name evidence="9" type="ORF">AS189_06790</name>
</gene>
<dbReference type="EMBL" id="CP013200">
    <property type="protein sequence ID" value="ALO66253.1"/>
    <property type="molecule type" value="Genomic_DNA"/>
</dbReference>
<dbReference type="SUPFAM" id="SSF52402">
    <property type="entry name" value="Adenine nucleotide alpha hydrolases-like"/>
    <property type="match status" value="1"/>
</dbReference>
<name>A0A0S2LXN8_9MICC</name>
<evidence type="ECO:0000313" key="10">
    <source>
        <dbReference type="Proteomes" id="UP000059574"/>
    </source>
</evidence>
<dbReference type="PIRSF" id="PIRSF000090">
    <property type="entry name" value="Beta-ETF"/>
    <property type="match status" value="1"/>
</dbReference>
<evidence type="ECO:0000313" key="9">
    <source>
        <dbReference type="EMBL" id="ALO66253.1"/>
    </source>
</evidence>
<feature type="domain" description="Electron transfer flavoprotein alpha/beta-subunit N-terminal" evidence="8">
    <location>
        <begin position="23"/>
        <end position="213"/>
    </location>
</feature>
<keyword evidence="6" id="KW-0249">Electron transport</keyword>
<evidence type="ECO:0000256" key="6">
    <source>
        <dbReference type="ARBA" id="ARBA00022982"/>
    </source>
</evidence>
<organism evidence="9 10">
    <name type="scientific">Arthrobacter alpinus</name>
    <dbReference type="NCBI Taxonomy" id="656366"/>
    <lineage>
        <taxon>Bacteria</taxon>
        <taxon>Bacillati</taxon>
        <taxon>Actinomycetota</taxon>
        <taxon>Actinomycetes</taxon>
        <taxon>Micrococcales</taxon>
        <taxon>Micrococcaceae</taxon>
        <taxon>Arthrobacter</taxon>
    </lineage>
</organism>
<evidence type="ECO:0000256" key="7">
    <source>
        <dbReference type="ARBA" id="ARBA00025649"/>
    </source>
</evidence>
<dbReference type="GO" id="GO:0009055">
    <property type="term" value="F:electron transfer activity"/>
    <property type="evidence" value="ECO:0007669"/>
    <property type="project" value="InterPro"/>
</dbReference>
<evidence type="ECO:0000256" key="3">
    <source>
        <dbReference type="ARBA" id="ARBA00011355"/>
    </source>
</evidence>
<comment type="function">
    <text evidence="7">The electron transfer flavoprotein serves as a specific electron acceptor for other dehydrogenases. It transfers the electrons to the main respiratory chain via ETF-ubiquinone oxidoreductase (ETF dehydrogenase).</text>
</comment>
<dbReference type="GO" id="GO:0005829">
    <property type="term" value="C:cytosol"/>
    <property type="evidence" value="ECO:0007669"/>
    <property type="project" value="TreeGrafter"/>
</dbReference>
<evidence type="ECO:0000256" key="2">
    <source>
        <dbReference type="ARBA" id="ARBA00007557"/>
    </source>
</evidence>
<dbReference type="InterPro" id="IPR033948">
    <property type="entry name" value="ETF_beta_N"/>
</dbReference>
<dbReference type="Gene3D" id="3.40.50.620">
    <property type="entry name" value="HUPs"/>
    <property type="match status" value="1"/>
</dbReference>
<protein>
    <recommendedName>
        <fullName evidence="4">Electron transfer flavoprotein subunit beta</fullName>
    </recommendedName>
</protein>
<keyword evidence="5" id="KW-0813">Transport</keyword>
<dbReference type="CDD" id="cd01714">
    <property type="entry name" value="ETF_beta"/>
    <property type="match status" value="1"/>
</dbReference>
<dbReference type="InterPro" id="IPR012255">
    <property type="entry name" value="ETF_b"/>
</dbReference>
<proteinExistence type="inferred from homology"/>
<dbReference type="InterPro" id="IPR014729">
    <property type="entry name" value="Rossmann-like_a/b/a_fold"/>
</dbReference>
<comment type="similarity">
    <text evidence="2">Belongs to the ETF beta-subunit/FixA family.</text>
</comment>
<dbReference type="RefSeq" id="WP_062286873.1">
    <property type="nucleotide sequence ID" value="NZ_CP013200.1"/>
</dbReference>
<dbReference type="AlphaFoldDB" id="A0A0S2LXN8"/>
<dbReference type="InterPro" id="IPR014730">
    <property type="entry name" value="ETF_a/b_N"/>
</dbReference>
<reference evidence="10" key="1">
    <citation type="submission" date="2015-11" db="EMBL/GenBank/DDBJ databases">
        <authorList>
            <person name="Kumar R."/>
            <person name="Singh D."/>
            <person name="Swarnkar M.K."/>
            <person name="Singh A.K."/>
            <person name="Kumar S."/>
        </authorList>
    </citation>
    <scope>NUCLEOTIDE SEQUENCE [LARGE SCALE GENOMIC DNA]</scope>
    <source>
        <strain evidence="10">ERGS4:06</strain>
    </source>
</reference>
<dbReference type="SMART" id="SM00893">
    <property type="entry name" value="ETF"/>
    <property type="match status" value="1"/>
</dbReference>